<dbReference type="EMBL" id="CP094970">
    <property type="protein sequence ID" value="UYM07566.1"/>
    <property type="molecule type" value="Genomic_DNA"/>
</dbReference>
<evidence type="ECO:0000313" key="1">
    <source>
        <dbReference type="EMBL" id="UYM07566.1"/>
    </source>
</evidence>
<gene>
    <name evidence="1" type="ORF">L0C25_10985</name>
</gene>
<dbReference type="AlphaFoldDB" id="A0AA46TLN8"/>
<organism evidence="1 2">
    <name type="scientific">Solicola gregarius</name>
    <dbReference type="NCBI Taxonomy" id="2908642"/>
    <lineage>
        <taxon>Bacteria</taxon>
        <taxon>Bacillati</taxon>
        <taxon>Actinomycetota</taxon>
        <taxon>Actinomycetes</taxon>
        <taxon>Propionibacteriales</taxon>
        <taxon>Nocardioidaceae</taxon>
        <taxon>Solicola</taxon>
    </lineage>
</organism>
<accession>A0AA46TLN8</accession>
<sequence length="50" mass="5651">MRWLPDLELSERTSRRPRSVRFDAADGSRVSVTFDAKGAEKTAVAVEQEE</sequence>
<dbReference type="RefSeq" id="WP_271636542.1">
    <property type="nucleotide sequence ID" value="NZ_CP094970.1"/>
</dbReference>
<name>A0AA46TLN8_9ACTN</name>
<dbReference type="Proteomes" id="UP001164390">
    <property type="component" value="Chromosome"/>
</dbReference>
<keyword evidence="2" id="KW-1185">Reference proteome</keyword>
<dbReference type="KEGG" id="sgrg:L0C25_10985"/>
<evidence type="ECO:0000313" key="2">
    <source>
        <dbReference type="Proteomes" id="UP001164390"/>
    </source>
</evidence>
<proteinExistence type="predicted"/>
<reference evidence="1" key="1">
    <citation type="submission" date="2022-01" db="EMBL/GenBank/DDBJ databases">
        <title>Nocardioidaceae gen. sp. A5X3R13.</title>
        <authorList>
            <person name="Lopez Marin M.A."/>
            <person name="Uhlik O."/>
        </authorList>
    </citation>
    <scope>NUCLEOTIDE SEQUENCE</scope>
    <source>
        <strain evidence="1">A5X3R13</strain>
    </source>
</reference>
<protein>
    <submittedName>
        <fullName evidence="1">Uncharacterized protein</fullName>
    </submittedName>
</protein>